<dbReference type="AlphaFoldDB" id="A0A0D7W2Z6"/>
<evidence type="ECO:0000256" key="2">
    <source>
        <dbReference type="SAM" id="SignalP"/>
    </source>
</evidence>
<sequence>MKANILLLLLAFLSFSCDGQVSEQKKNNSSGLERNKEEIVPKGSWQVNKEFDENGNLKRFDSIYSWSSSGNMKSIDTDSAFNRMQSLMEKHFSMIQSPDINTFTNHDSIFKQFFSNNFSINDFFSNGLKSGIPNIDDKMKQMEALRQHFFNDNYRYIIPPEEDNENTNGEKTIERTQI</sequence>
<organism evidence="4 5">
    <name type="scientific">Neotamlana nanhaiensis</name>
    <dbReference type="NCBI Taxonomy" id="1382798"/>
    <lineage>
        <taxon>Bacteria</taxon>
        <taxon>Pseudomonadati</taxon>
        <taxon>Bacteroidota</taxon>
        <taxon>Flavobacteriia</taxon>
        <taxon>Flavobacteriales</taxon>
        <taxon>Flavobacteriaceae</taxon>
        <taxon>Neotamlana</taxon>
    </lineage>
</organism>
<keyword evidence="5" id="KW-1185">Reference proteome</keyword>
<dbReference type="EMBL" id="JTDV01000010">
    <property type="protein sequence ID" value="KJD32055.1"/>
    <property type="molecule type" value="Genomic_DNA"/>
</dbReference>
<name>A0A0D7W2Z6_9FLAO</name>
<feature type="signal peptide" evidence="2">
    <location>
        <begin position="1"/>
        <end position="19"/>
    </location>
</feature>
<dbReference type="EMBL" id="JTDV01000010">
    <property type="protein sequence ID" value="KJD32217.1"/>
    <property type="molecule type" value="Genomic_DNA"/>
</dbReference>
<evidence type="ECO:0000256" key="1">
    <source>
        <dbReference type="SAM" id="MobiDB-lite"/>
    </source>
</evidence>
<evidence type="ECO:0000313" key="5">
    <source>
        <dbReference type="Proteomes" id="UP000032361"/>
    </source>
</evidence>
<keyword evidence="2" id="KW-0732">Signal</keyword>
<evidence type="ECO:0000313" key="3">
    <source>
        <dbReference type="EMBL" id="KJD32055.1"/>
    </source>
</evidence>
<gene>
    <name evidence="3" type="ORF">PK35_10600</name>
    <name evidence="4" type="ORF">PK35_11485</name>
</gene>
<proteinExistence type="predicted"/>
<protein>
    <recommendedName>
        <fullName evidence="6">Lipoprotein</fullName>
    </recommendedName>
</protein>
<evidence type="ECO:0000313" key="4">
    <source>
        <dbReference type="EMBL" id="KJD32217.1"/>
    </source>
</evidence>
<comment type="caution">
    <text evidence="4">The sequence shown here is derived from an EMBL/GenBank/DDBJ whole genome shotgun (WGS) entry which is preliminary data.</text>
</comment>
<evidence type="ECO:0008006" key="6">
    <source>
        <dbReference type="Google" id="ProtNLM"/>
    </source>
</evidence>
<dbReference type="OrthoDB" id="1452960at2"/>
<dbReference type="PROSITE" id="PS51257">
    <property type="entry name" value="PROKAR_LIPOPROTEIN"/>
    <property type="match status" value="1"/>
</dbReference>
<dbReference type="Proteomes" id="UP000032361">
    <property type="component" value="Unassembled WGS sequence"/>
</dbReference>
<feature type="region of interest" description="Disordered" evidence="1">
    <location>
        <begin position="159"/>
        <end position="178"/>
    </location>
</feature>
<dbReference type="RefSeq" id="WP_044626700.1">
    <property type="nucleotide sequence ID" value="NZ_JTDV01000010.1"/>
</dbReference>
<reference evidence="4 5" key="1">
    <citation type="journal article" date="2015" name="Antonie Van Leeuwenhoek">
        <title>Tamlana nanhaiensis sp. nov., isolated from surface seawater collected from the South China Sea.</title>
        <authorList>
            <person name="Liu X."/>
            <person name="Lai Q."/>
            <person name="Du Y."/>
            <person name="Li G."/>
            <person name="Sun F."/>
            <person name="Shao Z."/>
        </authorList>
    </citation>
    <scope>NUCLEOTIDE SEQUENCE [LARGE SCALE GENOMIC DNA]</scope>
    <source>
        <strain evidence="4 5">FHC16</strain>
    </source>
</reference>
<dbReference type="PATRIC" id="fig|1382798.3.peg.675"/>
<feature type="chain" id="PRO_5007397971" description="Lipoprotein" evidence="2">
    <location>
        <begin position="20"/>
        <end position="178"/>
    </location>
</feature>
<accession>A0A0D7W2Z6</accession>